<name>A0AAV2D5J2_9ROSI</name>
<dbReference type="EMBL" id="OZ034815">
    <property type="protein sequence ID" value="CAL1367081.1"/>
    <property type="molecule type" value="Genomic_DNA"/>
</dbReference>
<evidence type="ECO:0000313" key="2">
    <source>
        <dbReference type="Proteomes" id="UP001497516"/>
    </source>
</evidence>
<dbReference type="Proteomes" id="UP001497516">
    <property type="component" value="Chromosome 2"/>
</dbReference>
<proteinExistence type="predicted"/>
<dbReference type="AlphaFoldDB" id="A0AAV2D5J2"/>
<sequence length="112" mass="13350">MATRVLKAKYYPNRDILHTQVGTNPSYTWRSILAAQDLIKKGMRWRVRDGTQVNIWEDRWVARAEDTGFKVTTTRTAKGELERVTDFIDHDLRHWKKDLLQQHFNPTDRVRI</sequence>
<accession>A0AAV2D5J2</accession>
<reference evidence="1 2" key="1">
    <citation type="submission" date="2024-04" db="EMBL/GenBank/DDBJ databases">
        <authorList>
            <person name="Fracassetti M."/>
        </authorList>
    </citation>
    <scope>NUCLEOTIDE SEQUENCE [LARGE SCALE GENOMIC DNA]</scope>
</reference>
<keyword evidence="2" id="KW-1185">Reference proteome</keyword>
<organism evidence="1 2">
    <name type="scientific">Linum trigynum</name>
    <dbReference type="NCBI Taxonomy" id="586398"/>
    <lineage>
        <taxon>Eukaryota</taxon>
        <taxon>Viridiplantae</taxon>
        <taxon>Streptophyta</taxon>
        <taxon>Embryophyta</taxon>
        <taxon>Tracheophyta</taxon>
        <taxon>Spermatophyta</taxon>
        <taxon>Magnoliopsida</taxon>
        <taxon>eudicotyledons</taxon>
        <taxon>Gunneridae</taxon>
        <taxon>Pentapetalae</taxon>
        <taxon>rosids</taxon>
        <taxon>fabids</taxon>
        <taxon>Malpighiales</taxon>
        <taxon>Linaceae</taxon>
        <taxon>Linum</taxon>
    </lineage>
</organism>
<gene>
    <name evidence="1" type="ORF">LTRI10_LOCUS10934</name>
</gene>
<evidence type="ECO:0000313" key="1">
    <source>
        <dbReference type="EMBL" id="CAL1367081.1"/>
    </source>
</evidence>
<protein>
    <submittedName>
        <fullName evidence="1">Uncharacterized protein</fullName>
    </submittedName>
</protein>